<comment type="caution">
    <text evidence="4">The sequence shown here is derived from an EMBL/GenBank/DDBJ whole genome shotgun (WGS) entry which is preliminary data.</text>
</comment>
<dbReference type="AlphaFoldDB" id="A0A2V4B990"/>
<dbReference type="RefSeq" id="WP_112279628.1">
    <property type="nucleotide sequence ID" value="NZ_MASW01000001.1"/>
</dbReference>
<evidence type="ECO:0000313" key="4">
    <source>
        <dbReference type="EMBL" id="PXY31601.1"/>
    </source>
</evidence>
<organism evidence="4 5">
    <name type="scientific">Prauserella muralis</name>
    <dbReference type="NCBI Taxonomy" id="588067"/>
    <lineage>
        <taxon>Bacteria</taxon>
        <taxon>Bacillati</taxon>
        <taxon>Actinomycetota</taxon>
        <taxon>Actinomycetes</taxon>
        <taxon>Pseudonocardiales</taxon>
        <taxon>Pseudonocardiaceae</taxon>
        <taxon>Prauserella</taxon>
    </lineage>
</organism>
<keyword evidence="2" id="KW-0238">DNA-binding</keyword>
<dbReference type="PANTHER" id="PTHR30055:SF234">
    <property type="entry name" value="HTH-TYPE TRANSCRIPTIONAL REGULATOR BETI"/>
    <property type="match status" value="1"/>
</dbReference>
<dbReference type="PANTHER" id="PTHR30055">
    <property type="entry name" value="HTH-TYPE TRANSCRIPTIONAL REGULATOR RUTR"/>
    <property type="match status" value="1"/>
</dbReference>
<dbReference type="Proteomes" id="UP000249915">
    <property type="component" value="Unassembled WGS sequence"/>
</dbReference>
<protein>
    <submittedName>
        <fullName evidence="4">TetR family transcriptional regulator</fullName>
    </submittedName>
</protein>
<dbReference type="Pfam" id="PF00440">
    <property type="entry name" value="TetR_N"/>
    <property type="match status" value="1"/>
</dbReference>
<evidence type="ECO:0000256" key="2">
    <source>
        <dbReference type="ARBA" id="ARBA00023125"/>
    </source>
</evidence>
<evidence type="ECO:0000256" key="1">
    <source>
        <dbReference type="ARBA" id="ARBA00023015"/>
    </source>
</evidence>
<dbReference type="GO" id="GO:0003700">
    <property type="term" value="F:DNA-binding transcription factor activity"/>
    <property type="evidence" value="ECO:0007669"/>
    <property type="project" value="TreeGrafter"/>
</dbReference>
<dbReference type="Gene3D" id="1.10.357.10">
    <property type="entry name" value="Tetracycline Repressor, domain 2"/>
    <property type="match status" value="1"/>
</dbReference>
<gene>
    <name evidence="4" type="ORF">BAY60_04330</name>
</gene>
<evidence type="ECO:0000313" key="5">
    <source>
        <dbReference type="Proteomes" id="UP000249915"/>
    </source>
</evidence>
<reference evidence="4 5" key="1">
    <citation type="submission" date="2016-07" db="EMBL/GenBank/DDBJ databases">
        <title>Draft genome sequence of Prauserella muralis DSM 45305, isolated from a mould-covered wall in an indoor environment.</title>
        <authorList>
            <person name="Ruckert C."/>
            <person name="Albersmeier A."/>
            <person name="Jiang C.-L."/>
            <person name="Jiang Y."/>
            <person name="Kalinowski J."/>
            <person name="Schneider O."/>
            <person name="Winkler A."/>
            <person name="Zotchev S.B."/>
        </authorList>
    </citation>
    <scope>NUCLEOTIDE SEQUENCE [LARGE SCALE GENOMIC DNA]</scope>
    <source>
        <strain evidence="4 5">DSM 45305</strain>
    </source>
</reference>
<dbReference type="OrthoDB" id="3572434at2"/>
<evidence type="ECO:0000256" key="3">
    <source>
        <dbReference type="ARBA" id="ARBA00023163"/>
    </source>
</evidence>
<dbReference type="InterPro" id="IPR023772">
    <property type="entry name" value="DNA-bd_HTH_TetR-type_CS"/>
</dbReference>
<dbReference type="EMBL" id="MASW01000001">
    <property type="protein sequence ID" value="PXY31601.1"/>
    <property type="molecule type" value="Genomic_DNA"/>
</dbReference>
<sequence length="191" mass="20171">MARPRTITDERLLAAAGTTIAREGPGFTLAQVAAEAGVAVGSVSRRFGSKHGLLRALSRAAAREAAAGLSAALDSARDPRLAVRDGLADRYAPLADPAVAANHLGQLGADISDPALRDLLGEYYAALEAVLAGFLRRTAGRRWRGPEPEVAARLLLAAANGTAIDWSVRPRGELVTRLREDIDAITEGWWT</sequence>
<dbReference type="GO" id="GO:0000976">
    <property type="term" value="F:transcription cis-regulatory region binding"/>
    <property type="evidence" value="ECO:0007669"/>
    <property type="project" value="TreeGrafter"/>
</dbReference>
<keyword evidence="1" id="KW-0805">Transcription regulation</keyword>
<dbReference type="InterPro" id="IPR050109">
    <property type="entry name" value="HTH-type_TetR-like_transc_reg"/>
</dbReference>
<dbReference type="PROSITE" id="PS01081">
    <property type="entry name" value="HTH_TETR_1"/>
    <property type="match status" value="1"/>
</dbReference>
<proteinExistence type="predicted"/>
<accession>A0A2V4B990</accession>
<dbReference type="InterPro" id="IPR001647">
    <property type="entry name" value="HTH_TetR"/>
</dbReference>
<dbReference type="PROSITE" id="PS50977">
    <property type="entry name" value="HTH_TETR_2"/>
    <property type="match status" value="1"/>
</dbReference>
<keyword evidence="3" id="KW-0804">Transcription</keyword>
<dbReference type="InterPro" id="IPR036271">
    <property type="entry name" value="Tet_transcr_reg_TetR-rel_C_sf"/>
</dbReference>
<dbReference type="InterPro" id="IPR009057">
    <property type="entry name" value="Homeodomain-like_sf"/>
</dbReference>
<dbReference type="SUPFAM" id="SSF48498">
    <property type="entry name" value="Tetracyclin repressor-like, C-terminal domain"/>
    <property type="match status" value="1"/>
</dbReference>
<name>A0A2V4B990_9PSEU</name>
<dbReference type="SUPFAM" id="SSF46689">
    <property type="entry name" value="Homeodomain-like"/>
    <property type="match status" value="1"/>
</dbReference>
<keyword evidence="5" id="KW-1185">Reference proteome</keyword>